<feature type="domain" description="Elongation factor P C-terminal" evidence="1">
    <location>
        <begin position="60"/>
        <end position="120"/>
    </location>
</feature>
<dbReference type="PANTHER" id="PTHR30053">
    <property type="entry name" value="ELONGATION FACTOR P"/>
    <property type="match status" value="1"/>
</dbReference>
<evidence type="ECO:0000259" key="2">
    <source>
        <dbReference type="SMART" id="SM01185"/>
    </source>
</evidence>
<dbReference type="OMA" id="MSTYDES"/>
<dbReference type="Pfam" id="PF09285">
    <property type="entry name" value="Elong-fact-P_C"/>
    <property type="match status" value="1"/>
</dbReference>
<dbReference type="InterPro" id="IPR001059">
    <property type="entry name" value="Transl_elong_P/YeiP_cen"/>
</dbReference>
<dbReference type="GO" id="GO:0005829">
    <property type="term" value="C:cytosol"/>
    <property type="evidence" value="ECO:0007669"/>
    <property type="project" value="UniProtKB-ARBA"/>
</dbReference>
<dbReference type="GO" id="GO:0043043">
    <property type="term" value="P:peptide biosynthetic process"/>
    <property type="evidence" value="ECO:0007669"/>
    <property type="project" value="InterPro"/>
</dbReference>
<protein>
    <submittedName>
        <fullName evidence="3">Predicted protein</fullName>
    </submittedName>
</protein>
<dbReference type="Pfam" id="PF01132">
    <property type="entry name" value="EFP"/>
    <property type="match status" value="1"/>
</dbReference>
<dbReference type="InterPro" id="IPR012340">
    <property type="entry name" value="NA-bd_OB-fold"/>
</dbReference>
<reference evidence="3 4" key="1">
    <citation type="journal article" date="2009" name="Science">
        <title>Green evolution and dynamic adaptations revealed by genomes of the marine picoeukaryotes Micromonas.</title>
        <authorList>
            <person name="Worden A.Z."/>
            <person name="Lee J.H."/>
            <person name="Mock T."/>
            <person name="Rouze P."/>
            <person name="Simmons M.P."/>
            <person name="Aerts A.L."/>
            <person name="Allen A.E."/>
            <person name="Cuvelier M.L."/>
            <person name="Derelle E."/>
            <person name="Everett M.V."/>
            <person name="Foulon E."/>
            <person name="Grimwood J."/>
            <person name="Gundlach H."/>
            <person name="Henrissat B."/>
            <person name="Napoli C."/>
            <person name="McDonald S.M."/>
            <person name="Parker M.S."/>
            <person name="Rombauts S."/>
            <person name="Salamov A."/>
            <person name="Von Dassow P."/>
            <person name="Badger J.H."/>
            <person name="Coutinho P.M."/>
            <person name="Demir E."/>
            <person name="Dubchak I."/>
            <person name="Gentemann C."/>
            <person name="Eikrem W."/>
            <person name="Gready J.E."/>
            <person name="John U."/>
            <person name="Lanier W."/>
            <person name="Lindquist E.A."/>
            <person name="Lucas S."/>
            <person name="Mayer K.F."/>
            <person name="Moreau H."/>
            <person name="Not F."/>
            <person name="Otillar R."/>
            <person name="Panaud O."/>
            <person name="Pangilinan J."/>
            <person name="Paulsen I."/>
            <person name="Piegu B."/>
            <person name="Poliakov A."/>
            <person name="Robbens S."/>
            <person name="Schmutz J."/>
            <person name="Toulza E."/>
            <person name="Wyss T."/>
            <person name="Zelensky A."/>
            <person name="Zhou K."/>
            <person name="Armbrust E.V."/>
            <person name="Bhattacharya D."/>
            <person name="Goodenough U.W."/>
            <person name="Van de Peer Y."/>
            <person name="Grigoriev I.V."/>
        </authorList>
    </citation>
    <scope>NUCLEOTIDE SEQUENCE [LARGE SCALE GENOMIC DNA]</scope>
    <source>
        <strain evidence="3 4">CCMP1545</strain>
    </source>
</reference>
<dbReference type="FunFam" id="2.40.50.140:FF:000004">
    <property type="entry name" value="Elongation factor P"/>
    <property type="match status" value="1"/>
</dbReference>
<organism evidence="4">
    <name type="scientific">Micromonas pusilla (strain CCMP1545)</name>
    <name type="common">Picoplanktonic green alga</name>
    <dbReference type="NCBI Taxonomy" id="564608"/>
    <lineage>
        <taxon>Eukaryota</taxon>
        <taxon>Viridiplantae</taxon>
        <taxon>Chlorophyta</taxon>
        <taxon>Mamiellophyceae</taxon>
        <taxon>Mamiellales</taxon>
        <taxon>Mamiellaceae</taxon>
        <taxon>Micromonas</taxon>
    </lineage>
</organism>
<dbReference type="Proteomes" id="UP000001876">
    <property type="component" value="Unassembled WGS sequence"/>
</dbReference>
<dbReference type="SMART" id="SM01185">
    <property type="entry name" value="EFP"/>
    <property type="match status" value="1"/>
</dbReference>
<dbReference type="SMART" id="SM00841">
    <property type="entry name" value="Elong-fact-P_C"/>
    <property type="match status" value="1"/>
</dbReference>
<dbReference type="OrthoDB" id="10259892at2759"/>
<dbReference type="InterPro" id="IPR020599">
    <property type="entry name" value="Transl_elong_fac_P/YeiP"/>
</dbReference>
<dbReference type="GeneID" id="9680894"/>
<dbReference type="AlphaFoldDB" id="C1MGF1"/>
<dbReference type="SUPFAM" id="SSF50249">
    <property type="entry name" value="Nucleic acid-binding proteins"/>
    <property type="match status" value="2"/>
</dbReference>
<feature type="domain" description="Translation elongation factor P/YeiP central" evidence="2">
    <location>
        <begin position="1"/>
        <end position="52"/>
    </location>
</feature>
<dbReference type="EMBL" id="GG663735">
    <property type="protein sequence ID" value="EEH60014.1"/>
    <property type="molecule type" value="Genomic_DNA"/>
</dbReference>
<proteinExistence type="predicted"/>
<dbReference type="PANTHER" id="PTHR30053:SF14">
    <property type="entry name" value="TRANSLATION ELONGATION FACTOR KOW-LIKE DOMAIN-CONTAINING PROTEIN"/>
    <property type="match status" value="1"/>
</dbReference>
<dbReference type="Gene3D" id="2.40.50.140">
    <property type="entry name" value="Nucleic acid-binding proteins"/>
    <property type="match status" value="2"/>
</dbReference>
<dbReference type="RefSeq" id="XP_003054762.1">
    <property type="nucleotide sequence ID" value="XM_003054716.1"/>
</dbReference>
<feature type="non-terminal residue" evidence="3">
    <location>
        <position position="1"/>
    </location>
</feature>
<sequence length="124" mass="13443">QYMYDAGDDALILSHPTTFEQLEVSGETFGAQRRFLADGAFVDVLSHDGEVVGVQLPDEIRATVVETDPRFKGESKDGGRLKPCTLDTGATTRVPTYVEAGDVVVVKGPRTGALGEFVRRVRES</sequence>
<name>C1MGF1_MICPC</name>
<evidence type="ECO:0000259" key="1">
    <source>
        <dbReference type="SMART" id="SM00841"/>
    </source>
</evidence>
<dbReference type="KEGG" id="mpp:MICPUCDRAFT_13366"/>
<dbReference type="InterPro" id="IPR015365">
    <property type="entry name" value="Elong-fact-P_C"/>
</dbReference>
<dbReference type="STRING" id="564608.C1MGF1"/>
<evidence type="ECO:0000313" key="3">
    <source>
        <dbReference type="EMBL" id="EEH60014.1"/>
    </source>
</evidence>
<accession>C1MGF1</accession>
<keyword evidence="4" id="KW-1185">Reference proteome</keyword>
<evidence type="ECO:0000313" key="4">
    <source>
        <dbReference type="Proteomes" id="UP000001876"/>
    </source>
</evidence>
<dbReference type="GO" id="GO:0003746">
    <property type="term" value="F:translation elongation factor activity"/>
    <property type="evidence" value="ECO:0007669"/>
    <property type="project" value="InterPro"/>
</dbReference>
<gene>
    <name evidence="3" type="ORF">MICPUCDRAFT_13366</name>
</gene>